<reference evidence="1 2" key="1">
    <citation type="submission" date="2019-02" db="EMBL/GenBank/DDBJ databases">
        <authorList>
            <consortium name="Pathogen Informatics"/>
        </authorList>
    </citation>
    <scope>NUCLEOTIDE SEQUENCE [LARGE SCALE GENOMIC DNA]</scope>
    <source>
        <strain evidence="1 2">3012STDY7103891</strain>
    </source>
</reference>
<evidence type="ECO:0000313" key="1">
    <source>
        <dbReference type="EMBL" id="VFB22440.1"/>
    </source>
</evidence>
<accession>A0A449ISP7</accession>
<gene>
    <name evidence="1" type="ORF">NCTC10754_05131</name>
</gene>
<proteinExistence type="predicted"/>
<dbReference type="Proteomes" id="UP000330809">
    <property type="component" value="Unassembled WGS sequence"/>
</dbReference>
<protein>
    <submittedName>
        <fullName evidence="1">Uncharacterized protein</fullName>
    </submittedName>
</protein>
<organism evidence="1 2">
    <name type="scientific">Pseudomonas fragi</name>
    <dbReference type="NCBI Taxonomy" id="296"/>
    <lineage>
        <taxon>Bacteria</taxon>
        <taxon>Pseudomonadati</taxon>
        <taxon>Pseudomonadota</taxon>
        <taxon>Gammaproteobacteria</taxon>
        <taxon>Pseudomonadales</taxon>
        <taxon>Pseudomonadaceae</taxon>
        <taxon>Pseudomonas</taxon>
    </lineage>
</organism>
<evidence type="ECO:0000313" key="2">
    <source>
        <dbReference type="Proteomes" id="UP000330809"/>
    </source>
</evidence>
<dbReference type="EMBL" id="CAACYJ010000041">
    <property type="protein sequence ID" value="VFB22440.1"/>
    <property type="molecule type" value="Genomic_DNA"/>
</dbReference>
<name>A0A449ISP7_PSEFR</name>
<sequence>MRSVGVQAVGAGLASDGDLIKESAFKEYVAGLVGHTAVLATHYAGNGQSAGMVCNHQRVAAQGDFLAVEQYQLLVFFSHAYTNAAIDLGKVERVQRLTQFQHDIVGNVDSGIDAAHVSATQALNHPQRRWPGQVDIADHTAQVARASSRCQHFNRTHFLVYRSNWRNHRASHLGVIQSAHFTRQTCQRQAVATVRRKVDFNAGVFKTQIDADVLAHRCIGRQLHQAVIASPTCSSACEHSMPLDSTPRSLAFLILKSPGSSAPIMANGIFKPGRTLGAPHTT</sequence>
<dbReference type="AlphaFoldDB" id="A0A449ISP7"/>